<dbReference type="Pfam" id="PF13450">
    <property type="entry name" value="NAD_binding_8"/>
    <property type="match status" value="1"/>
</dbReference>
<evidence type="ECO:0000313" key="3">
    <source>
        <dbReference type="Proteomes" id="UP001206788"/>
    </source>
</evidence>
<dbReference type="InterPro" id="IPR036188">
    <property type="entry name" value="FAD/NAD-bd_sf"/>
</dbReference>
<sequence>MGKKRDIIVIGGGLAGLVSAYLLAKNGHSVRLIEKKVYPFHRVCGEYLSNEVVNFLNREKLLPPGFAFPQINRFEFSDIKGKAVQTPLDLGGFGISRFLLDDHISMRAQEMGAEILTGTQVLEVNFLSESDRFQVELEGGNELESDYVIGAFGKRSRIDSFLNRPFTQKRSPFIGVKYHIKIDRPNQVVALHNFPRGYCGLNAVEEGKFNLCYLGRREHLREFGSIPEMEQQVLWRNPKLAQIFNEGEFLFEKPEVINEISFEKKSPVENHLLMVGDSAGLITPLNGNGMAMAIRGAFLLANIFENFENRNQIENQYSKEWNLHFKNRLLFGRWIQKLFGAETSSSFARNLLANFPWLSQQIIRNTHGEPF</sequence>
<reference evidence="2 3" key="1">
    <citation type="submission" date="2022-08" db="EMBL/GenBank/DDBJ databases">
        <title>Algoriphagus sp. CAU 1643 isolated from mud.</title>
        <authorList>
            <person name="Kim W."/>
        </authorList>
    </citation>
    <scope>NUCLEOTIDE SEQUENCE [LARGE SCALE GENOMIC DNA]</scope>
    <source>
        <strain evidence="2 3">CAU 1643</strain>
    </source>
</reference>
<dbReference type="PRINTS" id="PR00420">
    <property type="entry name" value="RNGMNOXGNASE"/>
</dbReference>
<gene>
    <name evidence="2" type="ORF">NY014_12125</name>
</gene>
<dbReference type="RefSeq" id="WP_259414844.1">
    <property type="nucleotide sequence ID" value="NZ_JANWGH010000002.1"/>
</dbReference>
<comment type="caution">
    <text evidence="2">The sequence shown here is derived from an EMBL/GenBank/DDBJ whole genome shotgun (WGS) entry which is preliminary data.</text>
</comment>
<protein>
    <submittedName>
        <fullName evidence="2">NAD(P)/FAD-dependent oxidoreductase</fullName>
    </submittedName>
</protein>
<organism evidence="2 3">
    <name type="scientific">Algoriphagus limi</name>
    <dbReference type="NCBI Taxonomy" id="2975273"/>
    <lineage>
        <taxon>Bacteria</taxon>
        <taxon>Pseudomonadati</taxon>
        <taxon>Bacteroidota</taxon>
        <taxon>Cytophagia</taxon>
        <taxon>Cytophagales</taxon>
        <taxon>Cyclobacteriaceae</taxon>
        <taxon>Algoriphagus</taxon>
    </lineage>
</organism>
<dbReference type="InterPro" id="IPR050407">
    <property type="entry name" value="Geranylgeranyl_reductase"/>
</dbReference>
<dbReference type="EMBL" id="JANWGH010000002">
    <property type="protein sequence ID" value="MCS5491184.1"/>
    <property type="molecule type" value="Genomic_DNA"/>
</dbReference>
<dbReference type="Proteomes" id="UP001206788">
    <property type="component" value="Unassembled WGS sequence"/>
</dbReference>
<evidence type="ECO:0000313" key="2">
    <source>
        <dbReference type="EMBL" id="MCS5491184.1"/>
    </source>
</evidence>
<dbReference type="PANTHER" id="PTHR42685:SF22">
    <property type="entry name" value="CONDITIONED MEDIUM FACTOR RECEPTOR 1"/>
    <property type="match status" value="1"/>
</dbReference>
<dbReference type="SUPFAM" id="SSF51905">
    <property type="entry name" value="FAD/NAD(P)-binding domain"/>
    <property type="match status" value="1"/>
</dbReference>
<dbReference type="Gene3D" id="3.50.50.60">
    <property type="entry name" value="FAD/NAD(P)-binding domain"/>
    <property type="match status" value="1"/>
</dbReference>
<accession>A0ABT2G7E3</accession>
<evidence type="ECO:0000259" key="1">
    <source>
        <dbReference type="Pfam" id="PF01494"/>
    </source>
</evidence>
<dbReference type="PANTHER" id="PTHR42685">
    <property type="entry name" value="GERANYLGERANYL DIPHOSPHATE REDUCTASE"/>
    <property type="match status" value="1"/>
</dbReference>
<feature type="domain" description="FAD-binding" evidence="1">
    <location>
        <begin position="105"/>
        <end position="309"/>
    </location>
</feature>
<keyword evidence="3" id="KW-1185">Reference proteome</keyword>
<dbReference type="InterPro" id="IPR002938">
    <property type="entry name" value="FAD-bd"/>
</dbReference>
<dbReference type="Pfam" id="PF01494">
    <property type="entry name" value="FAD_binding_3"/>
    <property type="match status" value="1"/>
</dbReference>
<name>A0ABT2G7E3_9BACT</name>
<proteinExistence type="predicted"/>